<dbReference type="SMART" id="SM00304">
    <property type="entry name" value="HAMP"/>
    <property type="match status" value="1"/>
</dbReference>
<dbReference type="SUPFAM" id="SSF58104">
    <property type="entry name" value="Methyl-accepting chemotaxis protein (MCP) signaling domain"/>
    <property type="match status" value="1"/>
</dbReference>
<feature type="domain" description="Methyl-accepting transducer" evidence="10">
    <location>
        <begin position="403"/>
        <end position="632"/>
    </location>
</feature>
<protein>
    <submittedName>
        <fullName evidence="12">Methyl-accepting chemotaxis protein</fullName>
    </submittedName>
</protein>
<comment type="similarity">
    <text evidence="7">Belongs to the methyl-accepting chemotaxis (MCP) protein family.</text>
</comment>
<dbReference type="InterPro" id="IPR051310">
    <property type="entry name" value="MCP_chemotaxis"/>
</dbReference>
<name>A0A5C1QN58_9SPIO</name>
<evidence type="ECO:0000313" key="13">
    <source>
        <dbReference type="Proteomes" id="UP000324209"/>
    </source>
</evidence>
<accession>A0A5C1QN58</accession>
<sequence>MKISMRIVLSGSIILFLSLLGFGVGSKITASNILESQINSTLKIQVEMSARLVENYIEQNLSILTELAMRESTKSMDFNVQDKNLTPDIERLGFLGLGIVSKDGQTRYIDSDTTADLSDRDYVKRAFNGEANMSDVIISKVTNSSVIMFAAPIFVEGVVQQVLIARADGNHLSVITNSLGYGQHGYAYLLNTSGIVTAHSNKEFVINQFDPINESKSNPDLKSLATAFEAMIQTKIGLQHYSFNGKNIINGYHPVKGSPFIISIVAIQDEFFAPMQTLTNLFIALAVVILTLSILGFLFIGKTLSRPIIQTAMILKEISEGAGDLTERIDISSKDEIGDMARYFNLTLEKIRRTVLQVKNQSQLLKDAGVNLSSNMVETAAAINEITANIQSIKTQTVNQSASVTETSATMEQITKGIEKLNQLIEDQSANVTESSSAIEEMMANIGNVTHTLVNNSENIKRLTDSSEDGKHLLDGISFSIKDVAKESEGLLEISQIIQHIASQTNLLSMNAAIEAAHAGESGKGFAVVADEIRKLAELSSAQTKTIDKALKNIINSITGVTHSSEEVLSKFTIIEEEVKTVGEQETSIRMAMEEQTEGSKQVLEAIMMLNDITQKVQMSSEEMLSGSKQVLMESKNMNDITQEIASGMNEMASGTDQVTVAVNQVNELSTENNTSIEALIGEVNKFKV</sequence>
<reference evidence="12 13" key="1">
    <citation type="submission" date="2019-02" db="EMBL/GenBank/DDBJ databases">
        <title>Complete Genome Sequence and Methylome Analysis of free living Spirochaetas.</title>
        <authorList>
            <person name="Fomenkov A."/>
            <person name="Dubinina G."/>
            <person name="Leshcheva N."/>
            <person name="Mikheeva N."/>
            <person name="Grabovich M."/>
            <person name="Vincze T."/>
            <person name="Roberts R.J."/>
        </authorList>
    </citation>
    <scope>NUCLEOTIDE SEQUENCE [LARGE SCALE GENOMIC DNA]</scope>
    <source>
        <strain evidence="12 13">K2</strain>
    </source>
</reference>
<dbReference type="Pfam" id="PF02743">
    <property type="entry name" value="dCache_1"/>
    <property type="match status" value="1"/>
</dbReference>
<feature type="transmembrane region" description="Helical" evidence="9">
    <location>
        <begin position="281"/>
        <end position="300"/>
    </location>
</feature>
<dbReference type="EMBL" id="CP036150">
    <property type="protein sequence ID" value="QEN08967.1"/>
    <property type="molecule type" value="Genomic_DNA"/>
</dbReference>
<keyword evidence="6 9" id="KW-0472">Membrane</keyword>
<evidence type="ECO:0000259" key="10">
    <source>
        <dbReference type="PROSITE" id="PS50111"/>
    </source>
</evidence>
<feature type="domain" description="HAMP" evidence="11">
    <location>
        <begin position="302"/>
        <end position="356"/>
    </location>
</feature>
<gene>
    <name evidence="12" type="ORF">EXM22_13545</name>
</gene>
<dbReference type="GO" id="GO:0005886">
    <property type="term" value="C:plasma membrane"/>
    <property type="evidence" value="ECO:0007669"/>
    <property type="project" value="UniProtKB-SubCell"/>
</dbReference>
<evidence type="ECO:0000256" key="5">
    <source>
        <dbReference type="ARBA" id="ARBA00022989"/>
    </source>
</evidence>
<dbReference type="Pfam" id="PF00015">
    <property type="entry name" value="MCPsignal"/>
    <property type="match status" value="1"/>
</dbReference>
<dbReference type="Gene3D" id="3.30.450.20">
    <property type="entry name" value="PAS domain"/>
    <property type="match status" value="1"/>
</dbReference>
<dbReference type="KEGG" id="ock:EXM22_13545"/>
<dbReference type="PROSITE" id="PS50885">
    <property type="entry name" value="HAMP"/>
    <property type="match status" value="1"/>
</dbReference>
<keyword evidence="5 9" id="KW-1133">Transmembrane helix</keyword>
<dbReference type="InterPro" id="IPR004089">
    <property type="entry name" value="MCPsignal_dom"/>
</dbReference>
<evidence type="ECO:0000259" key="11">
    <source>
        <dbReference type="PROSITE" id="PS50885"/>
    </source>
</evidence>
<dbReference type="SMART" id="SM00283">
    <property type="entry name" value="MA"/>
    <property type="match status" value="1"/>
</dbReference>
<evidence type="ECO:0000256" key="3">
    <source>
        <dbReference type="ARBA" id="ARBA00022500"/>
    </source>
</evidence>
<dbReference type="CDD" id="cd12912">
    <property type="entry name" value="PDC2_MCP_like"/>
    <property type="match status" value="1"/>
</dbReference>
<dbReference type="Pfam" id="PF00672">
    <property type="entry name" value="HAMP"/>
    <property type="match status" value="1"/>
</dbReference>
<dbReference type="PANTHER" id="PTHR43531">
    <property type="entry name" value="PROTEIN ICFG"/>
    <property type="match status" value="1"/>
</dbReference>
<dbReference type="PANTHER" id="PTHR43531:SF11">
    <property type="entry name" value="METHYL-ACCEPTING CHEMOTAXIS PROTEIN 3"/>
    <property type="match status" value="1"/>
</dbReference>
<dbReference type="InterPro" id="IPR033479">
    <property type="entry name" value="dCache_1"/>
</dbReference>
<evidence type="ECO:0000256" key="6">
    <source>
        <dbReference type="ARBA" id="ARBA00023136"/>
    </source>
</evidence>
<dbReference type="Gene3D" id="1.10.287.950">
    <property type="entry name" value="Methyl-accepting chemotaxis protein"/>
    <property type="match status" value="1"/>
</dbReference>
<keyword evidence="4 9" id="KW-0812">Transmembrane</keyword>
<dbReference type="GO" id="GO:0006935">
    <property type="term" value="P:chemotaxis"/>
    <property type="evidence" value="ECO:0007669"/>
    <property type="project" value="UniProtKB-KW"/>
</dbReference>
<evidence type="ECO:0000313" key="12">
    <source>
        <dbReference type="EMBL" id="QEN08967.1"/>
    </source>
</evidence>
<dbReference type="AlphaFoldDB" id="A0A5C1QN58"/>
<dbReference type="InterPro" id="IPR003660">
    <property type="entry name" value="HAMP_dom"/>
</dbReference>
<proteinExistence type="inferred from homology"/>
<evidence type="ECO:0000256" key="1">
    <source>
        <dbReference type="ARBA" id="ARBA00004651"/>
    </source>
</evidence>
<evidence type="ECO:0000256" key="7">
    <source>
        <dbReference type="ARBA" id="ARBA00029447"/>
    </source>
</evidence>
<dbReference type="PROSITE" id="PS50111">
    <property type="entry name" value="CHEMOTAXIS_TRANSDUC_2"/>
    <property type="match status" value="1"/>
</dbReference>
<dbReference type="GO" id="GO:0004888">
    <property type="term" value="F:transmembrane signaling receptor activity"/>
    <property type="evidence" value="ECO:0007669"/>
    <property type="project" value="TreeGrafter"/>
</dbReference>
<evidence type="ECO:0000256" key="8">
    <source>
        <dbReference type="PROSITE-ProRule" id="PRU00284"/>
    </source>
</evidence>
<keyword evidence="13" id="KW-1185">Reference proteome</keyword>
<evidence type="ECO:0000256" key="2">
    <source>
        <dbReference type="ARBA" id="ARBA00022475"/>
    </source>
</evidence>
<dbReference type="CDD" id="cd12914">
    <property type="entry name" value="PDC1_DGC_like"/>
    <property type="match status" value="1"/>
</dbReference>
<comment type="subcellular location">
    <subcellularLocation>
        <location evidence="1">Cell membrane</location>
        <topology evidence="1">Multi-pass membrane protein</topology>
    </subcellularLocation>
</comment>
<keyword evidence="8" id="KW-0807">Transducer</keyword>
<organism evidence="12 13">
    <name type="scientific">Oceanispirochaeta crateris</name>
    <dbReference type="NCBI Taxonomy" id="2518645"/>
    <lineage>
        <taxon>Bacteria</taxon>
        <taxon>Pseudomonadati</taxon>
        <taxon>Spirochaetota</taxon>
        <taxon>Spirochaetia</taxon>
        <taxon>Spirochaetales</taxon>
        <taxon>Spirochaetaceae</taxon>
        <taxon>Oceanispirochaeta</taxon>
    </lineage>
</organism>
<dbReference type="OrthoDB" id="304599at2"/>
<dbReference type="CDD" id="cd06225">
    <property type="entry name" value="HAMP"/>
    <property type="match status" value="1"/>
</dbReference>
<keyword evidence="3" id="KW-0145">Chemotaxis</keyword>
<evidence type="ECO:0000256" key="9">
    <source>
        <dbReference type="SAM" id="Phobius"/>
    </source>
</evidence>
<keyword evidence="2" id="KW-1003">Cell membrane</keyword>
<dbReference type="RefSeq" id="WP_149487046.1">
    <property type="nucleotide sequence ID" value="NZ_CP036150.1"/>
</dbReference>
<evidence type="ECO:0000256" key="4">
    <source>
        <dbReference type="ARBA" id="ARBA00022692"/>
    </source>
</evidence>
<dbReference type="Gene3D" id="6.10.340.10">
    <property type="match status" value="1"/>
</dbReference>
<dbReference type="Proteomes" id="UP000324209">
    <property type="component" value="Chromosome"/>
</dbReference>
<dbReference type="GO" id="GO:0007165">
    <property type="term" value="P:signal transduction"/>
    <property type="evidence" value="ECO:0007669"/>
    <property type="project" value="UniProtKB-KW"/>
</dbReference>